<feature type="region of interest" description="Disordered" evidence="1">
    <location>
        <begin position="21"/>
        <end position="113"/>
    </location>
</feature>
<reference evidence="3 4" key="2">
    <citation type="submission" date="2018-11" db="EMBL/GenBank/DDBJ databases">
        <authorList>
            <consortium name="Pathogen Informatics"/>
        </authorList>
    </citation>
    <scope>NUCLEOTIDE SEQUENCE [LARGE SCALE GENOMIC DNA]</scope>
</reference>
<keyword evidence="4" id="KW-1185">Reference proteome</keyword>
<feature type="compositionally biased region" description="Low complexity" evidence="1">
    <location>
        <begin position="189"/>
        <end position="200"/>
    </location>
</feature>
<feature type="compositionally biased region" description="Polar residues" evidence="1">
    <location>
        <begin position="70"/>
        <end position="113"/>
    </location>
</feature>
<evidence type="ECO:0000313" key="5">
    <source>
        <dbReference type="WBParaSite" id="GPUH_0001664501-mRNA-1"/>
    </source>
</evidence>
<proteinExistence type="predicted"/>
<feature type="region of interest" description="Disordered" evidence="1">
    <location>
        <begin position="175"/>
        <end position="232"/>
    </location>
</feature>
<evidence type="ECO:0000313" key="3">
    <source>
        <dbReference type="EMBL" id="VDN28235.1"/>
    </source>
</evidence>
<evidence type="ECO:0000256" key="1">
    <source>
        <dbReference type="SAM" id="MobiDB-lite"/>
    </source>
</evidence>
<gene>
    <name evidence="3" type="ORF">GPUH_LOCUS16623</name>
</gene>
<feature type="compositionally biased region" description="Pro residues" evidence="1">
    <location>
        <begin position="201"/>
        <end position="213"/>
    </location>
</feature>
<name>A0A183E6N2_9BILA</name>
<accession>A0A183E6N2</accession>
<reference evidence="5" key="1">
    <citation type="submission" date="2016-06" db="UniProtKB">
        <authorList>
            <consortium name="WormBaseParasite"/>
        </authorList>
    </citation>
    <scope>IDENTIFICATION</scope>
</reference>
<evidence type="ECO:0000256" key="2">
    <source>
        <dbReference type="SAM" id="SignalP"/>
    </source>
</evidence>
<dbReference type="EMBL" id="UYRT01084011">
    <property type="protein sequence ID" value="VDN28235.1"/>
    <property type="molecule type" value="Genomic_DNA"/>
</dbReference>
<organism evidence="5">
    <name type="scientific">Gongylonema pulchrum</name>
    <dbReference type="NCBI Taxonomy" id="637853"/>
    <lineage>
        <taxon>Eukaryota</taxon>
        <taxon>Metazoa</taxon>
        <taxon>Ecdysozoa</taxon>
        <taxon>Nematoda</taxon>
        <taxon>Chromadorea</taxon>
        <taxon>Rhabditida</taxon>
        <taxon>Spirurina</taxon>
        <taxon>Spiruromorpha</taxon>
        <taxon>Spiruroidea</taxon>
        <taxon>Gongylonematidae</taxon>
        <taxon>Gongylonema</taxon>
    </lineage>
</organism>
<dbReference type="Proteomes" id="UP000271098">
    <property type="component" value="Unassembled WGS sequence"/>
</dbReference>
<feature type="chain" id="PRO_5043139016" evidence="2">
    <location>
        <begin position="18"/>
        <end position="232"/>
    </location>
</feature>
<protein>
    <submittedName>
        <fullName evidence="5">Secreted protein</fullName>
    </submittedName>
</protein>
<feature type="compositionally biased region" description="Polar residues" evidence="1">
    <location>
        <begin position="38"/>
        <end position="63"/>
    </location>
</feature>
<keyword evidence="2" id="KW-0732">Signal</keyword>
<dbReference type="WBParaSite" id="GPUH_0001664501-mRNA-1">
    <property type="protein sequence ID" value="GPUH_0001664501-mRNA-1"/>
    <property type="gene ID" value="GPUH_0001664501"/>
</dbReference>
<evidence type="ECO:0000313" key="4">
    <source>
        <dbReference type="Proteomes" id="UP000271098"/>
    </source>
</evidence>
<dbReference type="AlphaFoldDB" id="A0A183E6N2"/>
<feature type="compositionally biased region" description="Low complexity" evidence="1">
    <location>
        <begin position="214"/>
        <end position="232"/>
    </location>
</feature>
<sequence length="232" mass="25172">MILFVILSSLLYTIAVTKELEKDEEPGARKARVKRQSHPQSWEQQKNTFQWPGSQPPSWNAGGNQHPPWGNNQPWAAGGNNQQQPWSGGGIQQQPWTTGSGPNQPYGTNQQTWYGVTQPPWAQNNRWNPGFGWSPTGPQSGNTWGYGYNGWQPWSGGNGWGNCPCSPPYWYPGPPNNGPPNFGGPTGPNPNAGPQQQKPNPNQPSGPPGPGPNQGPHNPQQPQPAGAQGPRQ</sequence>
<feature type="signal peptide" evidence="2">
    <location>
        <begin position="1"/>
        <end position="17"/>
    </location>
</feature>